<dbReference type="Proteomes" id="UP000009135">
    <property type="component" value="Chromosome"/>
</dbReference>
<dbReference type="EMBL" id="CP003199">
    <property type="protein sequence ID" value="AEW45497.1"/>
    <property type="molecule type" value="Genomic_DNA"/>
</dbReference>
<name>H6N775_MYCHN</name>
<proteinExistence type="predicted"/>
<dbReference type="STRING" id="1111676.MHC_03185"/>
<keyword evidence="2" id="KW-1185">Reference proteome</keyword>
<reference evidence="1 2" key="1">
    <citation type="journal article" date="2012" name="J. Bacteriol.">
        <title>Complete genome sequence of Mycoplasma haemocanis strain Illinois.</title>
        <authorList>
            <person name="do Nascimento N.C."/>
            <person name="Guimaraes A.M."/>
            <person name="Santos A.P."/>
            <person name="Sanmiguel P.J."/>
            <person name="Messick J.B."/>
        </authorList>
    </citation>
    <scope>NUCLEOTIDE SEQUENCE [LARGE SCALE GENOMIC DNA]</scope>
    <source>
        <strain evidence="1 2">Illinois</strain>
    </source>
</reference>
<sequence length="215" mass="24427">MNKIALPLVGISGLGASSVGGYLLFRNKWNETPYVKKENTFRNRYSQATLEEESELWESKFNSFQNGATPTHPTLIKAKNQVTTKAQNAKDLHKLGCKEIYESEIHNSPYFQDFKSYCSRTIKDGMGSTKNWISAGKEDGSKWNPKLTNLKTHKTEDHHTLDSTLENLKNSLTGTDANWDNEKREALKNWCDGIQKEIFMGDKSPEFIHAGLYCV</sequence>
<dbReference type="AlphaFoldDB" id="H6N775"/>
<organism evidence="1 2">
    <name type="scientific">Mycoplasma haemocanis (strain Illinois)</name>
    <dbReference type="NCBI Taxonomy" id="1111676"/>
    <lineage>
        <taxon>Bacteria</taxon>
        <taxon>Bacillati</taxon>
        <taxon>Mycoplasmatota</taxon>
        <taxon>Mollicutes</taxon>
        <taxon>Mycoplasmataceae</taxon>
        <taxon>Mycoplasma</taxon>
    </lineage>
</organism>
<protein>
    <submittedName>
        <fullName evidence="1">Uncharacterized protein</fullName>
    </submittedName>
</protein>
<evidence type="ECO:0000313" key="1">
    <source>
        <dbReference type="EMBL" id="AEW45497.1"/>
    </source>
</evidence>
<dbReference type="HOGENOM" id="CLU_096783_0_0_14"/>
<evidence type="ECO:0000313" key="2">
    <source>
        <dbReference type="Proteomes" id="UP000009135"/>
    </source>
</evidence>
<accession>H6N775</accession>
<dbReference type="OrthoDB" id="9831416at2"/>
<dbReference type="KEGG" id="mhe:MHC_03185"/>
<gene>
    <name evidence="1" type="ordered locus">MHC_03185</name>
</gene>